<dbReference type="PROSITE" id="PS50863">
    <property type="entry name" value="B3"/>
    <property type="match status" value="1"/>
</dbReference>
<dbReference type="FunFam" id="2.30.30.1040:FF:000001">
    <property type="entry name" value="Auxin response factor"/>
    <property type="match status" value="1"/>
</dbReference>
<accession>A0A8B8Q4P2</accession>
<dbReference type="OrthoDB" id="1912783at2759"/>
<dbReference type="GO" id="GO:0009734">
    <property type="term" value="P:auxin-activated signaling pathway"/>
    <property type="evidence" value="ECO:0007669"/>
    <property type="project" value="UniProtKB-KW"/>
</dbReference>
<dbReference type="Gene3D" id="2.30.30.1040">
    <property type="match status" value="1"/>
</dbReference>
<dbReference type="Pfam" id="PF02362">
    <property type="entry name" value="B3"/>
    <property type="match status" value="1"/>
</dbReference>
<dbReference type="InterPro" id="IPR044835">
    <property type="entry name" value="ARF_plant"/>
</dbReference>
<dbReference type="SUPFAM" id="SSF54277">
    <property type="entry name" value="CAD &amp; PB1 domains"/>
    <property type="match status" value="1"/>
</dbReference>
<dbReference type="GO" id="GO:0006355">
    <property type="term" value="P:regulation of DNA-templated transcription"/>
    <property type="evidence" value="ECO:0007669"/>
    <property type="project" value="InterPro"/>
</dbReference>
<evidence type="ECO:0000259" key="11">
    <source>
        <dbReference type="PROSITE" id="PS51745"/>
    </source>
</evidence>
<name>A0A8B8Q4P2_9MYRT</name>
<dbReference type="PANTHER" id="PTHR31384">
    <property type="entry name" value="AUXIN RESPONSE FACTOR 4-RELATED"/>
    <property type="match status" value="1"/>
</dbReference>
<evidence type="ECO:0000259" key="10">
    <source>
        <dbReference type="PROSITE" id="PS50863"/>
    </source>
</evidence>
<evidence type="ECO:0000256" key="1">
    <source>
        <dbReference type="ARBA" id="ARBA00004123"/>
    </source>
</evidence>
<keyword evidence="4 8" id="KW-0238">DNA-binding</keyword>
<dbReference type="FunFam" id="2.40.330.10:FF:000001">
    <property type="entry name" value="Auxin response factor"/>
    <property type="match status" value="1"/>
</dbReference>
<evidence type="ECO:0000313" key="13">
    <source>
        <dbReference type="RefSeq" id="XP_030542035.1"/>
    </source>
</evidence>
<dbReference type="InterPro" id="IPR015300">
    <property type="entry name" value="DNA-bd_pseudobarrel_sf"/>
</dbReference>
<reference evidence="13" key="1">
    <citation type="submission" date="2025-08" db="UniProtKB">
        <authorList>
            <consortium name="RefSeq"/>
        </authorList>
    </citation>
    <scope>IDENTIFICATION</scope>
    <source>
        <tissue evidence="13">Leaf</tissue>
    </source>
</reference>
<evidence type="ECO:0000256" key="4">
    <source>
        <dbReference type="ARBA" id="ARBA00023125"/>
    </source>
</evidence>
<dbReference type="Pfam" id="PF06507">
    <property type="entry name" value="ARF_AD"/>
    <property type="match status" value="1"/>
</dbReference>
<dbReference type="FunFam" id="3.10.20.90:FF:000047">
    <property type="entry name" value="Auxin response factor"/>
    <property type="match status" value="1"/>
</dbReference>
<comment type="subunit">
    <text evidence="8">Homodimers and heterodimers.</text>
</comment>
<dbReference type="Proteomes" id="UP000827889">
    <property type="component" value="Chromosome 6"/>
</dbReference>
<dbReference type="CDD" id="cd10017">
    <property type="entry name" value="B3_DNA"/>
    <property type="match status" value="1"/>
</dbReference>
<dbReference type="Pfam" id="PF02309">
    <property type="entry name" value="AUX_IAA"/>
    <property type="match status" value="2"/>
</dbReference>
<evidence type="ECO:0000256" key="2">
    <source>
        <dbReference type="ARBA" id="ARBA00007853"/>
    </source>
</evidence>
<dbReference type="InterPro" id="IPR033389">
    <property type="entry name" value="AUX/IAA_dom"/>
</dbReference>
<dbReference type="PROSITE" id="PS51745">
    <property type="entry name" value="PB1"/>
    <property type="match status" value="1"/>
</dbReference>
<dbReference type="InterPro" id="IPR053793">
    <property type="entry name" value="PB1-like"/>
</dbReference>
<sequence>MASHDVSVAASDRRERKSREDALYKELWHACAGPLVTVPREGDLVYYFPQGHIEQIEASMNQVADRQMPAYNLPSKILCRVINVQLRAEPDTDELFAQVTLLPEPKQDETAVEKETGPPLPSRPRVHSFCKTLTASDTSTHGGFSVLRRHADECLPQLDMSKQPPTQELVAKDLHGNEWHFRHIFRGQPRRHLLQSGWSLFVSSKKLVAGDAFIFLRGENGELRVGVRRAMRQLNNVPSSIMPSHSMHIGVLATAWHAISTGTMFTVYYKPRTSPAEFIIPFDKYIESAKIDCSIGMRFRMTFEGEEAPEQRFSGTVIGSEDVDPLRWAGSKWRCLKVRWDEITSIHRPDRVSPWNIEPAMTAPDNLPASRPKRPRASMSTSTDSSVRMREGPLGISTDPPADIGFSKALQGQEFSTLKGSLALNNGMENAEMPDVWYEFPGDNPKTMQFGQRKCRPDTWAPQMMQEATLINLVADSGTFHPHHGFFSFLRGDSEITDQVKKQNLAEETKTDLLPSSGPVRQGPSLNMLGSGIAASLENEGRQQRSLSNVKGDTRSSHHSLHGLEREMQSGNFFFSMLSPSLVEDPNKMMVEKSDSPLAQHESIKSNGNGSCKLFGFSLTSGTVATQSDDGQLLGSQKQVLKSNAADDSEPNVLMSPIKCLKIAPSTIAYGDPGRAFPSSARPVRDVEGKHQAASTRSCIKVHKHGIPVGRSVDLSKFHGYSELLTELDKLFEFNGELVAPTKEWMVVFTDDEGDTMLVGDDPWEEFCGMVHKIFIYTREEVKRLAPRPLIPGSEEISPKAGHKNDSGGI</sequence>
<dbReference type="InterPro" id="IPR010525">
    <property type="entry name" value="ARF_dom"/>
</dbReference>
<dbReference type="SUPFAM" id="SSF101936">
    <property type="entry name" value="DNA-binding pseudobarrel domain"/>
    <property type="match status" value="1"/>
</dbReference>
<evidence type="ECO:0000256" key="5">
    <source>
        <dbReference type="ARBA" id="ARBA00023163"/>
    </source>
</evidence>
<proteinExistence type="inferred from homology"/>
<keyword evidence="12" id="KW-1185">Reference proteome</keyword>
<evidence type="ECO:0000256" key="3">
    <source>
        <dbReference type="ARBA" id="ARBA00023015"/>
    </source>
</evidence>
<keyword evidence="5 8" id="KW-0804">Transcription</keyword>
<dbReference type="SMART" id="SM01019">
    <property type="entry name" value="B3"/>
    <property type="match status" value="1"/>
</dbReference>
<dbReference type="RefSeq" id="XP_030542035.1">
    <property type="nucleotide sequence ID" value="XM_030686175.2"/>
</dbReference>
<dbReference type="AlphaFoldDB" id="A0A8B8Q4P2"/>
<evidence type="ECO:0000313" key="12">
    <source>
        <dbReference type="Proteomes" id="UP000827889"/>
    </source>
</evidence>
<feature type="region of interest" description="Disordered" evidence="9">
    <location>
        <begin position="357"/>
        <end position="392"/>
    </location>
</feature>
<evidence type="ECO:0000256" key="6">
    <source>
        <dbReference type="ARBA" id="ARBA00023242"/>
    </source>
</evidence>
<protein>
    <recommendedName>
        <fullName evidence="8">Auxin response factor</fullName>
    </recommendedName>
</protein>
<feature type="compositionally biased region" description="Basic and acidic residues" evidence="9">
    <location>
        <begin position="106"/>
        <end position="116"/>
    </location>
</feature>
<dbReference type="GO" id="GO:0003677">
    <property type="term" value="F:DNA binding"/>
    <property type="evidence" value="ECO:0007669"/>
    <property type="project" value="UniProtKB-KW"/>
</dbReference>
<dbReference type="Gene3D" id="3.10.20.90">
    <property type="entry name" value="Phosphatidylinositol 3-kinase Catalytic Subunit, Chain A, domain 1"/>
    <property type="match status" value="1"/>
</dbReference>
<dbReference type="InterPro" id="IPR003340">
    <property type="entry name" value="B3_DNA-bd"/>
</dbReference>
<comment type="subcellular location">
    <subcellularLocation>
        <location evidence="1 8">Nucleus</location>
    </subcellularLocation>
</comment>
<dbReference type="Gene3D" id="2.40.330.10">
    <property type="entry name" value="DNA-binding pseudobarrel domain"/>
    <property type="match status" value="1"/>
</dbReference>
<evidence type="ECO:0000256" key="9">
    <source>
        <dbReference type="SAM" id="MobiDB-lite"/>
    </source>
</evidence>
<comment type="function">
    <text evidence="8">Auxin response factors (ARFs) are transcriptional factors that bind specifically to the DNA sequence 5'-TGTCTC-3' found in the auxin-responsive promoter elements (AuxREs).</text>
</comment>
<organism evidence="12 13">
    <name type="scientific">Rhodamnia argentea</name>
    <dbReference type="NCBI Taxonomy" id="178133"/>
    <lineage>
        <taxon>Eukaryota</taxon>
        <taxon>Viridiplantae</taxon>
        <taxon>Streptophyta</taxon>
        <taxon>Embryophyta</taxon>
        <taxon>Tracheophyta</taxon>
        <taxon>Spermatophyta</taxon>
        <taxon>Magnoliopsida</taxon>
        <taxon>eudicotyledons</taxon>
        <taxon>Gunneridae</taxon>
        <taxon>Pentapetalae</taxon>
        <taxon>rosids</taxon>
        <taxon>malvids</taxon>
        <taxon>Myrtales</taxon>
        <taxon>Myrtaceae</taxon>
        <taxon>Myrtoideae</taxon>
        <taxon>Myrteae</taxon>
        <taxon>Australasian group</taxon>
        <taxon>Rhodamnia</taxon>
    </lineage>
</organism>
<dbReference type="GeneID" id="115749381"/>
<evidence type="ECO:0000256" key="7">
    <source>
        <dbReference type="ARBA" id="ARBA00023294"/>
    </source>
</evidence>
<comment type="similarity">
    <text evidence="2 8">Belongs to the ARF family.</text>
</comment>
<dbReference type="PANTHER" id="PTHR31384:SF79">
    <property type="entry name" value="AUXIN RESPONSE FACTOR 2"/>
    <property type="match status" value="1"/>
</dbReference>
<feature type="domain" description="PB1" evidence="11">
    <location>
        <begin position="697"/>
        <end position="790"/>
    </location>
</feature>
<dbReference type="KEGG" id="rarg:115749381"/>
<evidence type="ECO:0000256" key="8">
    <source>
        <dbReference type="RuleBase" id="RU004561"/>
    </source>
</evidence>
<feature type="region of interest" description="Disordered" evidence="9">
    <location>
        <begin position="106"/>
        <end position="125"/>
    </location>
</feature>
<feature type="domain" description="TF-B3" evidence="10">
    <location>
        <begin position="129"/>
        <end position="231"/>
    </location>
</feature>
<feature type="region of interest" description="Disordered" evidence="9">
    <location>
        <begin position="506"/>
        <end position="559"/>
    </location>
</feature>
<feature type="region of interest" description="Disordered" evidence="9">
    <location>
        <begin position="790"/>
        <end position="810"/>
    </location>
</feature>
<keyword evidence="6 8" id="KW-0539">Nucleus</keyword>
<keyword evidence="3 8" id="KW-0805">Transcription regulation</keyword>
<gene>
    <name evidence="13" type="primary">LOC115749381</name>
</gene>
<dbReference type="GO" id="GO:0005634">
    <property type="term" value="C:nucleus"/>
    <property type="evidence" value="ECO:0007669"/>
    <property type="project" value="UniProtKB-SubCell"/>
</dbReference>
<keyword evidence="7 8" id="KW-0927">Auxin signaling pathway</keyword>